<reference evidence="2 3" key="1">
    <citation type="submission" date="2018-07" db="EMBL/GenBank/DDBJ databases">
        <title>A high quality draft genome assembly of the barn swallow (H. rustica rustica).</title>
        <authorList>
            <person name="Formenti G."/>
            <person name="Chiara M."/>
            <person name="Poveda L."/>
            <person name="Francoijs K.-J."/>
            <person name="Bonisoli-Alquati A."/>
            <person name="Canova L."/>
            <person name="Gianfranceschi L."/>
            <person name="Horner D.S."/>
            <person name="Saino N."/>
        </authorList>
    </citation>
    <scope>NUCLEOTIDE SEQUENCE [LARGE SCALE GENOMIC DNA]</scope>
    <source>
        <strain evidence="2">Chelidonia</strain>
        <tissue evidence="2">Blood</tissue>
    </source>
</reference>
<dbReference type="GO" id="GO:0007508">
    <property type="term" value="P:larval heart development"/>
    <property type="evidence" value="ECO:0007669"/>
    <property type="project" value="TreeGrafter"/>
</dbReference>
<sequence length="151" mass="16854">MHPRVLRELVDVVAKPLSMIFEKSWQSGEAPGDWKKRNIVLIFKKGRKEDLETLSTCQPHLCTWEDLGTDPPTSYAEAQGEQGADSGQQHSLNKGLTNPVAFSDGETTSVDKEKIYRYQLSGVLQGFCQGPQTPFSLNQRDTDSMDGLFYG</sequence>
<accession>A0A3M0JWN4</accession>
<name>A0A3M0JWN4_HIRRU</name>
<dbReference type="EMBL" id="QRBI01000123">
    <property type="protein sequence ID" value="RMC05279.1"/>
    <property type="molecule type" value="Genomic_DNA"/>
</dbReference>
<dbReference type="PANTHER" id="PTHR33395">
    <property type="entry name" value="TRANSCRIPTASE, PUTATIVE-RELATED-RELATED"/>
    <property type="match status" value="1"/>
</dbReference>
<dbReference type="GO" id="GO:0061343">
    <property type="term" value="P:cell adhesion involved in heart morphogenesis"/>
    <property type="evidence" value="ECO:0007669"/>
    <property type="project" value="TreeGrafter"/>
</dbReference>
<comment type="caution">
    <text evidence="2">The sequence shown here is derived from an EMBL/GenBank/DDBJ whole genome shotgun (WGS) entry which is preliminary data.</text>
</comment>
<dbReference type="STRING" id="333673.A0A3M0JWN4"/>
<evidence type="ECO:0000313" key="2">
    <source>
        <dbReference type="EMBL" id="RMC05279.1"/>
    </source>
</evidence>
<keyword evidence="3" id="KW-1185">Reference proteome</keyword>
<protein>
    <submittedName>
        <fullName evidence="2">Uncharacterized protein</fullName>
    </submittedName>
</protein>
<evidence type="ECO:0000313" key="3">
    <source>
        <dbReference type="Proteomes" id="UP000269221"/>
    </source>
</evidence>
<dbReference type="GO" id="GO:0031012">
    <property type="term" value="C:extracellular matrix"/>
    <property type="evidence" value="ECO:0007669"/>
    <property type="project" value="TreeGrafter"/>
</dbReference>
<dbReference type="PANTHER" id="PTHR33395:SF22">
    <property type="entry name" value="REVERSE TRANSCRIPTASE DOMAIN-CONTAINING PROTEIN"/>
    <property type="match status" value="1"/>
</dbReference>
<proteinExistence type="predicted"/>
<dbReference type="Proteomes" id="UP000269221">
    <property type="component" value="Unassembled WGS sequence"/>
</dbReference>
<dbReference type="OrthoDB" id="416454at2759"/>
<evidence type="ECO:0000256" key="1">
    <source>
        <dbReference type="SAM" id="MobiDB-lite"/>
    </source>
</evidence>
<feature type="region of interest" description="Disordered" evidence="1">
    <location>
        <begin position="68"/>
        <end position="104"/>
    </location>
</feature>
<feature type="compositionally biased region" description="Polar residues" evidence="1">
    <location>
        <begin position="85"/>
        <end position="96"/>
    </location>
</feature>
<organism evidence="2 3">
    <name type="scientific">Hirundo rustica rustica</name>
    <dbReference type="NCBI Taxonomy" id="333673"/>
    <lineage>
        <taxon>Eukaryota</taxon>
        <taxon>Metazoa</taxon>
        <taxon>Chordata</taxon>
        <taxon>Craniata</taxon>
        <taxon>Vertebrata</taxon>
        <taxon>Euteleostomi</taxon>
        <taxon>Archelosauria</taxon>
        <taxon>Archosauria</taxon>
        <taxon>Dinosauria</taxon>
        <taxon>Saurischia</taxon>
        <taxon>Theropoda</taxon>
        <taxon>Coelurosauria</taxon>
        <taxon>Aves</taxon>
        <taxon>Neognathae</taxon>
        <taxon>Neoaves</taxon>
        <taxon>Telluraves</taxon>
        <taxon>Australaves</taxon>
        <taxon>Passeriformes</taxon>
        <taxon>Sylvioidea</taxon>
        <taxon>Hirundinidae</taxon>
        <taxon>Hirundo</taxon>
    </lineage>
</organism>
<gene>
    <name evidence="2" type="ORF">DUI87_18465</name>
</gene>
<dbReference type="AlphaFoldDB" id="A0A3M0JWN4"/>